<organism evidence="1 2">
    <name type="scientific">Paenibacillus bovis</name>
    <dbReference type="NCBI Taxonomy" id="1616788"/>
    <lineage>
        <taxon>Bacteria</taxon>
        <taxon>Bacillati</taxon>
        <taxon>Bacillota</taxon>
        <taxon>Bacilli</taxon>
        <taxon>Bacillales</taxon>
        <taxon>Paenibacillaceae</taxon>
        <taxon>Paenibacillus</taxon>
    </lineage>
</organism>
<dbReference type="RefSeq" id="WP_087071382.1">
    <property type="nucleotide sequence ID" value="NZ_CP021170.1"/>
</dbReference>
<evidence type="ECO:0000313" key="2">
    <source>
        <dbReference type="Proteomes" id="UP000078148"/>
    </source>
</evidence>
<name>A0A1X9T480_9BACL</name>
<evidence type="ECO:0000313" key="1">
    <source>
        <dbReference type="EMBL" id="ARR10669.1"/>
    </source>
</evidence>
<gene>
    <name evidence="1" type="ORF">AR543_p0061</name>
</gene>
<reference evidence="1 2" key="1">
    <citation type="journal article" date="2016" name="Int. J. Syst. Evol. Microbiol.">
        <title>Paenibacillus damxungensis sp. nov., isolated from raw yak (Bos grunniens) milk.</title>
        <authorList>
            <person name="Wu Z."/>
            <person name="Gao C."/>
            <person name="Han J."/>
            <person name="Liu Z."/>
        </authorList>
    </citation>
    <scope>NUCLEOTIDE SEQUENCE [LARGE SCALE GENOMIC DNA]</scope>
    <source>
        <strain evidence="1 2">BD3526</strain>
        <plasmid evidence="1 2">unnamed1</plasmid>
    </source>
</reference>
<keyword evidence="2" id="KW-1185">Reference proteome</keyword>
<protein>
    <submittedName>
        <fullName evidence="1">Uncharacterized protein</fullName>
    </submittedName>
</protein>
<keyword evidence="1" id="KW-0614">Plasmid</keyword>
<proteinExistence type="predicted"/>
<dbReference type="AlphaFoldDB" id="A0A1X9T480"/>
<sequence>MGKMKTYYFMSGGKRTNSTVKTSDIQEFIEDAYGDILDKVHVDEKKREITINLDLLESIQHLLGRDCK</sequence>
<dbReference type="EMBL" id="CP021170">
    <property type="protein sequence ID" value="ARR10669.1"/>
    <property type="molecule type" value="Genomic_DNA"/>
</dbReference>
<accession>A0A1X9T480</accession>
<dbReference type="KEGG" id="pbv:AR543_p0061"/>
<geneLocation type="plasmid" evidence="1 2">
    <name>unnamed1</name>
</geneLocation>
<dbReference type="Proteomes" id="UP000078148">
    <property type="component" value="Plasmid unnamed1"/>
</dbReference>